<organism evidence="1 2">
    <name type="scientific">Oryza glaberrima</name>
    <name type="common">African rice</name>
    <dbReference type="NCBI Taxonomy" id="4538"/>
    <lineage>
        <taxon>Eukaryota</taxon>
        <taxon>Viridiplantae</taxon>
        <taxon>Streptophyta</taxon>
        <taxon>Embryophyta</taxon>
        <taxon>Tracheophyta</taxon>
        <taxon>Spermatophyta</taxon>
        <taxon>Magnoliopsida</taxon>
        <taxon>Liliopsida</taxon>
        <taxon>Poales</taxon>
        <taxon>Poaceae</taxon>
        <taxon>BOP clade</taxon>
        <taxon>Oryzoideae</taxon>
        <taxon>Oryzeae</taxon>
        <taxon>Oryzinae</taxon>
        <taxon>Oryza</taxon>
    </lineage>
</organism>
<reference evidence="1" key="1">
    <citation type="submission" date="2015-06" db="UniProtKB">
        <authorList>
            <consortium name="EnsemblPlants"/>
        </authorList>
    </citation>
    <scope>IDENTIFICATION</scope>
</reference>
<evidence type="ECO:0000313" key="1">
    <source>
        <dbReference type="EnsemblPlants" id="ORGLA12G0064200.1"/>
    </source>
</evidence>
<dbReference type="Gramene" id="ORGLA12G0064200.1">
    <property type="protein sequence ID" value="ORGLA12G0064200.1"/>
    <property type="gene ID" value="ORGLA12G0064200"/>
</dbReference>
<name>I1R536_ORYGL</name>
<proteinExistence type="predicted"/>
<dbReference type="AlphaFoldDB" id="I1R536"/>
<dbReference type="OMA" id="IQGRWVC"/>
<reference evidence="1 2" key="2">
    <citation type="submission" date="2018-04" db="EMBL/GenBank/DDBJ databases">
        <title>OglaRS2 (Oryza glaberrima Reference Sequence Version 2).</title>
        <authorList>
            <person name="Zhang J."/>
            <person name="Kudrna D."/>
            <person name="Lee S."/>
            <person name="Talag J."/>
            <person name="Rajasekar S."/>
            <person name="Wing R.A."/>
        </authorList>
    </citation>
    <scope>NUCLEOTIDE SEQUENCE [LARGE SCALE GENOMIC DNA]</scope>
    <source>
        <strain evidence="1 2">cv. IRGC 96717</strain>
    </source>
</reference>
<dbReference type="Proteomes" id="UP000007306">
    <property type="component" value="Chromosome 12"/>
</dbReference>
<accession>I1R536</accession>
<evidence type="ECO:0000313" key="2">
    <source>
        <dbReference type="Proteomes" id="UP000007306"/>
    </source>
</evidence>
<sequence length="139" mass="14962">MPRRGSPPPRLLTRATAVAAPSYCRRHPPLGEGRPAITLSTLLLLRPAPLQRRPRGSREATGGCSLLFSLLSPLFLCRSAEACNNNGRAGEQSRRPGITRSGRTAARFGEGATRSVSLRLIVSVDGGRSFTVIQGRWVC</sequence>
<dbReference type="HOGENOM" id="CLU_2044113_0_0_1"/>
<protein>
    <submittedName>
        <fullName evidence="1">Uncharacterized protein</fullName>
    </submittedName>
</protein>
<dbReference type="EnsemblPlants" id="ORGLA12G0064200.1">
    <property type="protein sequence ID" value="ORGLA12G0064200.1"/>
    <property type="gene ID" value="ORGLA12G0064200"/>
</dbReference>
<keyword evidence="2" id="KW-1185">Reference proteome</keyword>